<name>A0ABR1J570_9AGAR</name>
<feature type="compositionally biased region" description="Basic and acidic residues" evidence="1">
    <location>
        <begin position="643"/>
        <end position="658"/>
    </location>
</feature>
<accession>A0ABR1J570</accession>
<feature type="compositionally biased region" description="Acidic residues" evidence="1">
    <location>
        <begin position="432"/>
        <end position="442"/>
    </location>
</feature>
<keyword evidence="2" id="KW-0812">Transmembrane</keyword>
<keyword evidence="4" id="KW-1185">Reference proteome</keyword>
<comment type="caution">
    <text evidence="3">The sequence shown here is derived from an EMBL/GenBank/DDBJ whole genome shotgun (WGS) entry which is preliminary data.</text>
</comment>
<feature type="compositionally biased region" description="Low complexity" evidence="1">
    <location>
        <begin position="624"/>
        <end position="641"/>
    </location>
</feature>
<feature type="compositionally biased region" description="Basic and acidic residues" evidence="1">
    <location>
        <begin position="443"/>
        <end position="457"/>
    </location>
</feature>
<feature type="transmembrane region" description="Helical" evidence="2">
    <location>
        <begin position="243"/>
        <end position="267"/>
    </location>
</feature>
<organism evidence="3 4">
    <name type="scientific">Marasmiellus scandens</name>
    <dbReference type="NCBI Taxonomy" id="2682957"/>
    <lineage>
        <taxon>Eukaryota</taxon>
        <taxon>Fungi</taxon>
        <taxon>Dikarya</taxon>
        <taxon>Basidiomycota</taxon>
        <taxon>Agaricomycotina</taxon>
        <taxon>Agaricomycetes</taxon>
        <taxon>Agaricomycetidae</taxon>
        <taxon>Agaricales</taxon>
        <taxon>Marasmiineae</taxon>
        <taxon>Omphalotaceae</taxon>
        <taxon>Marasmiellus</taxon>
    </lineage>
</organism>
<sequence length="709" mass="77121">MAALYLHNAIFTQDTPDTLSPSPHSRTFSSGTVALSVSTHNSHPTEPLLSSSAYQDLLSRQPGRADGPQWDMSLSFDGGSDSPIERERRGFWEQSVRRRLRLLKAVKVSLEIIVAVWAMYNTIRYFLAYTMYSSMAGQQTALALGTSTAICIGFLACAAVVSALHPFLIAKHIPIRALLVTRTLFRYLGSFFLLSPAIVNLALTIVWRHSSDTELDPDRRCHLDVDIIWSTTSSACASPVPMWAAWLGLAILRVLLTLIIVVLFLSISSVYQLTRRPSQSSTRRRQRRARRVQSDSSAFTSPPMSFVSQHPVSIASPPQRHSSRSSVASQSNNKPSLRSRESSSHNRNSRDSSTTTHNRNSSSSEGEVEETPSEARFDPAAIQQRLSEAISPSTAPYAQSDRDLNNFVDRFRSLVSQIQRETEEALQYAIPDPEDGEDYPPEGEDRYTAYPTRHRDTPTSSSFPQSNNPYVQYLQLDSNVASSSTSSSPASTFSRAGYGSYVSYNEFGLPYPPDDQIRILNGYVKRMPTIESLGSREVGEFGSWSNRSMSISSHERLGSVGTLSRPPTRTAMLGLETQSLGSFGAMESPSTEYGSVYSYGGAGLGSDRFGGSASERGLGSEPPSRANSLGASSLGGSTASLKGKVEVAEKAREARDGWEAGSVTGQSTTTGSPVSSKSMTSKLSYYTAGNASVQSVMLTPTSEMLPGTP</sequence>
<gene>
    <name evidence="3" type="ORF">VKT23_013742</name>
</gene>
<feature type="compositionally biased region" description="Basic and acidic residues" evidence="1">
    <location>
        <begin position="338"/>
        <end position="350"/>
    </location>
</feature>
<protein>
    <submittedName>
        <fullName evidence="3">Uncharacterized protein</fullName>
    </submittedName>
</protein>
<reference evidence="3 4" key="1">
    <citation type="submission" date="2024-01" db="EMBL/GenBank/DDBJ databases">
        <title>A draft genome for the cacao thread blight pathogen Marasmiellus scandens.</title>
        <authorList>
            <person name="Baruah I.K."/>
            <person name="Leung J."/>
            <person name="Bukari Y."/>
            <person name="Amoako-Attah I."/>
            <person name="Meinhardt L.W."/>
            <person name="Bailey B.A."/>
            <person name="Cohen S.P."/>
        </authorList>
    </citation>
    <scope>NUCLEOTIDE SEQUENCE [LARGE SCALE GENOMIC DNA]</scope>
    <source>
        <strain evidence="3 4">GH-19</strain>
    </source>
</reference>
<keyword evidence="2" id="KW-0472">Membrane</keyword>
<feature type="transmembrane region" description="Helical" evidence="2">
    <location>
        <begin position="140"/>
        <end position="164"/>
    </location>
</feature>
<dbReference type="EMBL" id="JBANRG010000038">
    <property type="protein sequence ID" value="KAK7448481.1"/>
    <property type="molecule type" value="Genomic_DNA"/>
</dbReference>
<feature type="region of interest" description="Disordered" evidence="1">
    <location>
        <begin position="276"/>
        <end position="375"/>
    </location>
</feature>
<feature type="region of interest" description="Disordered" evidence="1">
    <location>
        <begin position="608"/>
        <end position="680"/>
    </location>
</feature>
<evidence type="ECO:0000313" key="4">
    <source>
        <dbReference type="Proteomes" id="UP001498398"/>
    </source>
</evidence>
<feature type="compositionally biased region" description="Low complexity" evidence="1">
    <location>
        <begin position="661"/>
        <end position="676"/>
    </location>
</feature>
<dbReference type="Proteomes" id="UP001498398">
    <property type="component" value="Unassembled WGS sequence"/>
</dbReference>
<feature type="compositionally biased region" description="Low complexity" evidence="1">
    <location>
        <begin position="351"/>
        <end position="365"/>
    </location>
</feature>
<feature type="transmembrane region" description="Helical" evidence="2">
    <location>
        <begin position="184"/>
        <end position="207"/>
    </location>
</feature>
<proteinExistence type="predicted"/>
<evidence type="ECO:0000313" key="3">
    <source>
        <dbReference type="EMBL" id="KAK7448481.1"/>
    </source>
</evidence>
<evidence type="ECO:0000256" key="1">
    <source>
        <dbReference type="SAM" id="MobiDB-lite"/>
    </source>
</evidence>
<feature type="compositionally biased region" description="Polar residues" evidence="1">
    <location>
        <begin position="458"/>
        <end position="467"/>
    </location>
</feature>
<feature type="region of interest" description="Disordered" evidence="1">
    <location>
        <begin position="428"/>
        <end position="467"/>
    </location>
</feature>
<keyword evidence="2" id="KW-1133">Transmembrane helix</keyword>
<feature type="compositionally biased region" description="Polar residues" evidence="1">
    <location>
        <begin position="298"/>
        <end position="311"/>
    </location>
</feature>
<evidence type="ECO:0000256" key="2">
    <source>
        <dbReference type="SAM" id="Phobius"/>
    </source>
</evidence>
<feature type="transmembrane region" description="Helical" evidence="2">
    <location>
        <begin position="102"/>
        <end position="120"/>
    </location>
</feature>
<feature type="compositionally biased region" description="Basic residues" evidence="1">
    <location>
        <begin position="282"/>
        <end position="291"/>
    </location>
</feature>